<gene>
    <name evidence="1" type="ORF">SDC9_108977</name>
</gene>
<sequence>MSTLCKTRMVEGQSGKTGYLTAKISVFTRQSDRFCCVTNDTFLPWSVLPIAARVTE</sequence>
<name>A0A645BBS3_9ZZZZ</name>
<proteinExistence type="predicted"/>
<comment type="caution">
    <text evidence="1">The sequence shown here is derived from an EMBL/GenBank/DDBJ whole genome shotgun (WGS) entry which is preliminary data.</text>
</comment>
<protein>
    <submittedName>
        <fullName evidence="1">Uncharacterized protein</fullName>
    </submittedName>
</protein>
<evidence type="ECO:0000313" key="1">
    <source>
        <dbReference type="EMBL" id="MPM62111.1"/>
    </source>
</evidence>
<reference evidence="1" key="1">
    <citation type="submission" date="2019-08" db="EMBL/GenBank/DDBJ databases">
        <authorList>
            <person name="Kucharzyk K."/>
            <person name="Murdoch R.W."/>
            <person name="Higgins S."/>
            <person name="Loffler F."/>
        </authorList>
    </citation>
    <scope>NUCLEOTIDE SEQUENCE</scope>
</reference>
<accession>A0A645BBS3</accession>
<dbReference type="AlphaFoldDB" id="A0A645BBS3"/>
<dbReference type="EMBL" id="VSSQ01018694">
    <property type="protein sequence ID" value="MPM62111.1"/>
    <property type="molecule type" value="Genomic_DNA"/>
</dbReference>
<organism evidence="1">
    <name type="scientific">bioreactor metagenome</name>
    <dbReference type="NCBI Taxonomy" id="1076179"/>
    <lineage>
        <taxon>unclassified sequences</taxon>
        <taxon>metagenomes</taxon>
        <taxon>ecological metagenomes</taxon>
    </lineage>
</organism>